<feature type="region of interest" description="Disordered" evidence="11">
    <location>
        <begin position="33"/>
        <end position="88"/>
    </location>
</feature>
<feature type="region of interest" description="Disordered" evidence="11">
    <location>
        <begin position="3711"/>
        <end position="3827"/>
    </location>
</feature>
<sequence>MESEEKSEESSYPSPVVPEITNIQKRLQKICGVDDEEAKNMPEIILPERKPKKKRKKKKKKNVVEQEEEEGSEEDIPSSGPEYSQHAVEAGAIGLHSVSVLETGALGFPPISVESGQVESSTQDTQAATYVEMAPEESGPMQSLEESEMTPNNGGFRGRGRGPYRGRWRGRRGYRRGGAPPFHGPPGPFGPPHGPPPPPHFPQAQYDPSFSYDYSQYYGQGGPPPPYSGSPMMSHQGPGPSYMPGDSSSWDQNAWGYQNDQMTVSYSQLVNPVLHNSLPPTISTEPPILPMGNQPETPQVMAPSQQLSSIPIPPPPLDPPPPLSIPLPQPQTQPSAFDIPLPPSDIPMPPSSPPVPEDQIPQNKPVSSVDISLPKKKTLVDMDVPALSPAEPEEVRNVSECVMPSGEKSLVVETTPMVGMSPTAELLETEAKEEICDIQQSDHTVTETKPDTSEANMLDQGESKDKDGECKEQESDKNDDNQDKETPEIKVPVKTTAQMLLEKIAMKKKTSEMTETGEVTEPVAEGTKSKMFVKSGSKFLLKQLKQDAGKIQFSVKLGATGPKKGNALQKPDKPEVEDLSKHKGGARELYKPSDKDKEELLLETMTPKQRDSYLRYQEQKEREAKREERRKHEMEREKQKKEEKDSSKKNQRKSVSVEKEMETSDIQKIFSSPRTDTISEQIRNVTKVDRKSEERSQAKSGSEEKEIGLQQSSDSKHIISDVTLPETLSGTENAESHQLVKHLDILPQKVNSFSHDMGSDVSSPTSSKIHSVKVITVDKSKDTEKAPTERKKKSRWSETKVEMSTASDVTVLPTEVPTAVPMVTDMEVYSPDHPTESPKLSTTAGDSEMKQPTGMEYSPSHPTEDYSPSRPTDTPSPVSRTLPSNQSSGTTDVAMAMSSAGGDTEQGSEKLFEKVDEDISNRKSMKKSKKKSKHADRSVSRSPSRKKNETPQDKVQDSKVKDSFSWDSDEDLDPVTTDSRKKSLSRSRSPASVDGKHNQKITKSDKHSSSPKHRKQSQSRSRSRSLDRRSRKTSGSPRNRRSRSKSHSRSQDSGRDSYRKSDIKSRSTSRYKSRSRSRSLSKDSYSRKDKYDRKTSRNRSRSKSTDSYEERGRRLKSSKRYSSRISNSRSRTRSRSKDSGREKYLRKSSPKNRKKSLSPNYIRTSSHSRSRSRSVEKKNKKKNKAKKKYKDSYSPSRSRSRSFDSTRKHEQKNRSISPKYQRSEKKKERYRYSSDRSRSASPVHTKSDRMKRSLDRLSKSPYSRRGEEKHMRSKNSSPYRRRDSSSPEYNRKSSHRKKNYRRSSVSPYQSDEDKKKLNRSKNKFPNRDSPLRDLSKDSKLNSPKHNQESSSQEEIQREKSPDTIQDSRAPVSFKMNIIKPVKRDLPIFVNDFDDSHGKDEDEKIKENEIETKESLVQKENVEEESLRKVSEALVSPPPTHISTRSPDISPKRRSSRSRSQSVDSNDHQRLSKKAKKAAKKAKKKAKKQAKEKNRLERDERESSNSSFNISTESLDVEEHSWDKVKEAQNVEHNSNQENKECRVLSSSEKDSRSPEGRKLSRRHRISSCDMDSYQNPSDQGAVKEKESISVDVNTIPLPGQEMVTEADKDAAVSNSCVEQKKPEETMPFFTDLSSIPMPGEQPVSVEKTGTAEKDILSTHTPDEQSNHSEPIDSNDGVKVDDLVSEQKLEQAELSEVKESEESKQSPKPSSASEEKIKRELKKLNIDMVKSVFDFEGDQPRRRSRRSCQSIEKDSESESVDSVKRKTRRNSKASVSAEDSTESENSQTDSIQSSSGETEKSNAEVVKESPDTPVTPVVKSGRKRKSRFSDINDSDQVLLAEEKTETATIEMSPDPGTLPKVSVTLEPINLGKTGLKTPIKFALSNVTQVISKVKWDEEEEDSDKKKETLSKFIPKDDDIHEWSLAKGDEKPIPGNTDSTEQKNEAPVQSDVTASVIGTVTPNLSVSLEHSEEREKKKESKKSRFDIFETALRKAKELVDNGMTGGAEESKKKAVDVPTGEDNIETVDMECDSNSNSQDALIFQEKDNAQNSKPASSITTFPTFPQVYSAETMIPDFGMPLKDVVSSPERKPNPPVNIPLPPPNPLLPVRFIVPPPQPVVPPFRQSIPAQLPPRIPLPTYAPPGIPANSTTFSSSIPLPPKNILSPQSTSAVLPPDIPLPPPPPQKSTPKVNSKDSSSSIPPPPPPPAAVNLPSDYPISTVAAINPPEAVKPDVPVSTGISEMIPLPSERIPLPSEPKHSTVLDDNQSVTVIKLENQGNLPQKQQSLSNQDSALSADVASESVQYSPQNGQPTDQPGKGQTEESLRSEKKLPDVGEAGIDSVSAVKETSEVPLKSSIELSKQALLAKISAKKQDGQNPKEKKITIGRVSYAPFSERNTEKSRDDSEAHPPVKKMPMIKIGPIVMNKGKDLDTMVGESSEDGEIKSESENESLARHRGVESHQNIPISPLVTEKQYEHSNPAPSGFGMLPKKDAPLPIWPSENLAPEIHTNPVTSASESEDSRLDDREYYKKVDEFLKKVEKPKTTVERKFDEFLEKVRKPKADSPSLEEKVDEFLKKTEKKDSRGSSYDEYKSSKHERDDHDKYRERDTKDRDHKDREHRERDRERDRDHRDRDIRDRDNRDRDRKRRERDREYDDRHRDREYDERHRDREYEDRHRDREYEDRHRDREYEDRHRDRDREYEDRHRKRERRGSRERSRSRERYRDKGRERSRERTRSRSRSRSRDRERRHSEKRAKRSRHERDDRRRRDSSEEDRSPRPRSRRTKSDRGEEKEKKNLTEEWLKLESQLAAKKKMLAEAGVSIGGTPSQAPPPAAVVPPAATEYYQDAYGNYYPVPANQANASSAYPSYPQYPNTGYPVPPQPPVYTHESYPPLQQVPPPTPHAYNVPNTPVYNTQGQPVQQDAVYGREPSRLPPAQPTPPAVPRAAVVYGQVPTQPSILSAISSPAVIPPTTLQSSLPHVNTSGYPGQPLASSQMHGQPEVSAVRPINQLSGNMQLPPGTPRFPSQIPSTAVRPQRISSPSMFTPPIRPQGHGPAQTSGEVRETEVSTPTPSEEEEEDTTLTENTEESEPQPAQPVTTSEESPQPTHNVNRHLPIKLGFKQAIKDSESVQHPPPSTSPQVKDGKPEKVKSRWRRFSELDSEFPARNTMSPSLDANSVSSSTSHSETENSEDISVIKKVVESFDAWDPSCDLPVISSTILTRSENQKKEKKEKEKQTADTTSQVTEDKPDEEDKGPKKPQFEAIEDNMYLCERKKNKKMKDVRRMVCDCSTSKEDRDMGYEACGEDCLNRMLYIECGSRCPCGDYCTNRRFQKKQYADVEPFVTDWKGMGLRTRVALQPGDFVMEYVGEVLDYKQFKSRVKQQSKMGQEHHYFMALNSDEVIDASYKGNVSRYMNHSCDPNCETQKWTVNGVLRVGFFVKKPVEPLTELNFDYQFERYGKEAQKCFCGSENCRGFIGGNKTTPLRSTRRQEEEQKKKSEFEDDVLEEELEAITELENGLRNKDHVLNTCRLMVRAEDPEHRITILKCLQDTVEDNCLRLFLDYHGLELLWSWITDSKEGAEDVKIMILSLLKKLPITNKNILKDSKILPLICRLAGRDENDDLSTVTNPILSLSFGLKGETKSILSTSAGKDRSQKKRVKFADEASSSDNESHSSLTDTAVESASGELESEAGQRPKAESLYKQVLDKTLNVEAETEHGESEGIADSTNKEEVEEVEDGKINEVTEEVKDGSEMEDKTVTPGDEVSGAEGEREMVTESQEKMMTEGEEKIVKDSEERSEFTVSEGEEKTVSENEDHEGKTEDEVKEETMGMKTDIELQAEELLFLWKDLKELFKIPKKQQVEERKRIEKELGTNKDKDLEMLEIEQDKSKQRAAGWDTGIRKRKRPPPPPPPSLEDDDRKVLLPTPPKISKAEHRKLFEARVKAQDEMAIRERQQQEAFVNQFYSDPNNILYFNRTPNHPLYGMPPDQQLQILQSQPIEVQYQMVQGYNSQEVVEQYIDPNTGIPITVEQLQAMYHHQQQPEVMYTEDGQPIQQVWPQQQVQQQFVNAEGQLVSVHQVDQHLVYPGVPQQQLMTPEVAGSHPQVTQIPGQQVYLQQIESPGPTIGPYGTQTQLAVVPPVAIATTSSADDDDPPPPPSPPKPKVEKLPPNWKSAKDSEGKTYYYHTVTRQTQWDLPSWDGVAPDDSMDLESPLYEEIVKGKGKKTTTAAADTSSEMAKKIKDQFRRTMSSYIVLCLNPFRKPDCKMGRITSTEDFKHLARKLTHHVMAKELKHCRHVEDLEVNENVKSKAKDYVKKYMGKFGPMYSKTGSPDI</sequence>
<dbReference type="Proteomes" id="UP000694844">
    <property type="component" value="Chromosome 3"/>
</dbReference>
<dbReference type="PROSITE" id="PS50020">
    <property type="entry name" value="WW_DOMAIN_2"/>
    <property type="match status" value="1"/>
</dbReference>
<dbReference type="Gene3D" id="2.20.70.10">
    <property type="match status" value="1"/>
</dbReference>
<feature type="compositionally biased region" description="Polar residues" evidence="11">
    <location>
        <begin position="2145"/>
        <end position="2154"/>
    </location>
</feature>
<feature type="compositionally biased region" description="Basic and acidic residues" evidence="11">
    <location>
        <begin position="686"/>
        <end position="707"/>
    </location>
</feature>
<feature type="compositionally biased region" description="Basic residues" evidence="11">
    <location>
        <begin position="1166"/>
        <end position="1189"/>
    </location>
</feature>
<dbReference type="InterPro" id="IPR042294">
    <property type="entry name" value="SETD2_animal"/>
</dbReference>
<evidence type="ECO:0000313" key="17">
    <source>
        <dbReference type="RefSeq" id="XP_022325473.1"/>
    </source>
</evidence>
<reference evidence="17" key="1">
    <citation type="submission" date="2025-08" db="UniProtKB">
        <authorList>
            <consortium name="RefSeq"/>
        </authorList>
    </citation>
    <scope>IDENTIFICATION</scope>
    <source>
        <tissue evidence="17">Whole sample</tissue>
    </source>
</reference>
<dbReference type="GO" id="GO:0005634">
    <property type="term" value="C:nucleus"/>
    <property type="evidence" value="ECO:0007669"/>
    <property type="project" value="UniProtKB-SubCell"/>
</dbReference>
<dbReference type="PROSITE" id="PS50868">
    <property type="entry name" value="POST_SET"/>
    <property type="match status" value="1"/>
</dbReference>
<feature type="compositionally biased region" description="Basic residues" evidence="11">
    <location>
        <begin position="1038"/>
        <end position="1048"/>
    </location>
</feature>
<feature type="compositionally biased region" description="Basic and acidic residues" evidence="11">
    <location>
        <begin position="1080"/>
        <end position="1095"/>
    </location>
</feature>
<name>A0A8B8DBR5_CRAVI</name>
<feature type="compositionally biased region" description="Polar residues" evidence="11">
    <location>
        <begin position="2261"/>
        <end position="2291"/>
    </location>
</feature>
<feature type="region of interest" description="Disordered" evidence="11">
    <location>
        <begin position="558"/>
        <end position="735"/>
    </location>
</feature>
<dbReference type="PROSITE" id="PS01159">
    <property type="entry name" value="WW_DOMAIN_1"/>
    <property type="match status" value="1"/>
</dbReference>
<evidence type="ECO:0000256" key="2">
    <source>
        <dbReference type="ARBA" id="ARBA00004286"/>
    </source>
</evidence>
<feature type="region of interest" description="Disordered" evidence="11">
    <location>
        <begin position="3220"/>
        <end position="3256"/>
    </location>
</feature>
<feature type="region of interest" description="Disordered" evidence="11">
    <location>
        <begin position="4140"/>
        <end position="4171"/>
    </location>
</feature>
<dbReference type="KEGG" id="cvn:111125710"/>
<feature type="compositionally biased region" description="Pro residues" evidence="11">
    <location>
        <begin position="2173"/>
        <end position="2184"/>
    </location>
</feature>
<dbReference type="InterPro" id="IPR006560">
    <property type="entry name" value="AWS_dom"/>
</dbReference>
<dbReference type="InterPro" id="IPR044437">
    <property type="entry name" value="SETD2/Set2_SET"/>
</dbReference>
<feature type="compositionally biased region" description="Basic and acidic residues" evidence="11">
    <location>
        <begin position="2648"/>
        <end position="2702"/>
    </location>
</feature>
<feature type="compositionally biased region" description="Basic and acidic residues" evidence="11">
    <location>
        <begin position="1537"/>
        <end position="1558"/>
    </location>
</feature>
<evidence type="ECO:0000256" key="3">
    <source>
        <dbReference type="ARBA" id="ARBA00012178"/>
    </source>
</evidence>
<feature type="compositionally biased region" description="Basic residues" evidence="11">
    <location>
        <begin position="1146"/>
        <end position="1156"/>
    </location>
</feature>
<feature type="compositionally biased region" description="Basic residues" evidence="11">
    <location>
        <begin position="923"/>
        <end position="934"/>
    </location>
</feature>
<feature type="compositionally biased region" description="Basic and acidic residues" evidence="11">
    <location>
        <begin position="1221"/>
        <end position="1238"/>
    </location>
</feature>
<dbReference type="GO" id="GO:0032259">
    <property type="term" value="P:methylation"/>
    <property type="evidence" value="ECO:0007669"/>
    <property type="project" value="UniProtKB-KW"/>
</dbReference>
<dbReference type="SMART" id="SM00317">
    <property type="entry name" value="SET"/>
    <property type="match status" value="1"/>
</dbReference>
<dbReference type="CDD" id="cd00201">
    <property type="entry name" value="WW"/>
    <property type="match status" value="1"/>
</dbReference>
<dbReference type="InterPro" id="IPR038190">
    <property type="entry name" value="SRI_sf"/>
</dbReference>
<feature type="compositionally biased region" description="Basic and acidic residues" evidence="11">
    <location>
        <begin position="3221"/>
        <end position="3234"/>
    </location>
</feature>
<organism evidence="16 17">
    <name type="scientific">Crassostrea virginica</name>
    <name type="common">Eastern oyster</name>
    <dbReference type="NCBI Taxonomy" id="6565"/>
    <lineage>
        <taxon>Eukaryota</taxon>
        <taxon>Metazoa</taxon>
        <taxon>Spiralia</taxon>
        <taxon>Lophotrochozoa</taxon>
        <taxon>Mollusca</taxon>
        <taxon>Bivalvia</taxon>
        <taxon>Autobranchia</taxon>
        <taxon>Pteriomorphia</taxon>
        <taxon>Ostreida</taxon>
        <taxon>Ostreoidea</taxon>
        <taxon>Ostreidae</taxon>
        <taxon>Crassostrea</taxon>
    </lineage>
</organism>
<feature type="compositionally biased region" description="Pro residues" evidence="11">
    <location>
        <begin position="182"/>
        <end position="201"/>
    </location>
</feature>
<evidence type="ECO:0000259" key="12">
    <source>
        <dbReference type="PROSITE" id="PS50020"/>
    </source>
</evidence>
<evidence type="ECO:0000256" key="7">
    <source>
        <dbReference type="ARBA" id="ARBA00022691"/>
    </source>
</evidence>
<feature type="compositionally biased region" description="Polar residues" evidence="11">
    <location>
        <begin position="869"/>
        <end position="891"/>
    </location>
</feature>
<feature type="compositionally biased region" description="Basic and acidic residues" evidence="11">
    <location>
        <begin position="2758"/>
        <end position="2775"/>
    </location>
</feature>
<feature type="region of interest" description="Disordered" evidence="11">
    <location>
        <begin position="755"/>
        <end position="1718"/>
    </location>
</feature>
<feature type="compositionally biased region" description="Basic and acidic residues" evidence="11">
    <location>
        <begin position="2318"/>
        <end position="2331"/>
    </location>
</feature>
<keyword evidence="16" id="KW-1185">Reference proteome</keyword>
<feature type="compositionally biased region" description="Basic and acidic residues" evidence="11">
    <location>
        <begin position="1919"/>
        <end position="1930"/>
    </location>
</feature>
<feature type="compositionally biased region" description="Basic and acidic residues" evidence="11">
    <location>
        <begin position="1649"/>
        <end position="1704"/>
    </location>
</feature>
<feature type="compositionally biased region" description="Basic residues" evidence="11">
    <location>
        <begin position="1470"/>
        <end position="1487"/>
    </location>
</feature>
<feature type="compositionally biased region" description="Basic and acidic residues" evidence="11">
    <location>
        <begin position="2369"/>
        <end position="2381"/>
    </location>
</feature>
<feature type="region of interest" description="Disordered" evidence="11">
    <location>
        <begin position="3854"/>
        <end position="3924"/>
    </location>
</feature>
<feature type="compositionally biased region" description="Basic and acidic residues" evidence="11">
    <location>
        <begin position="1516"/>
        <end position="1529"/>
    </location>
</feature>
<feature type="compositionally biased region" description="Basic residues" evidence="11">
    <location>
        <begin position="1009"/>
        <end position="1023"/>
    </location>
</feature>
<feature type="region of interest" description="Disordered" evidence="11">
    <location>
        <begin position="431"/>
        <end position="495"/>
    </location>
</feature>
<evidence type="ECO:0000256" key="4">
    <source>
        <dbReference type="ARBA" id="ARBA00022454"/>
    </source>
</evidence>
<gene>
    <name evidence="17" type="primary">LOC111125710</name>
</gene>
<dbReference type="InterPro" id="IPR046341">
    <property type="entry name" value="SET_dom_sf"/>
</dbReference>
<feature type="compositionally biased region" description="Basic residues" evidence="11">
    <location>
        <begin position="1113"/>
        <end position="1122"/>
    </location>
</feature>
<feature type="compositionally biased region" description="Polar residues" evidence="11">
    <location>
        <begin position="755"/>
        <end position="769"/>
    </location>
</feature>
<feature type="compositionally biased region" description="Polar residues" evidence="11">
    <location>
        <begin position="3092"/>
        <end position="3106"/>
    </location>
</feature>
<feature type="compositionally biased region" description="Basic and acidic residues" evidence="11">
    <location>
        <begin position="1488"/>
        <end position="1502"/>
    </location>
</feature>
<dbReference type="GO" id="GO:0005694">
    <property type="term" value="C:chromosome"/>
    <property type="evidence" value="ECO:0007669"/>
    <property type="project" value="UniProtKB-SubCell"/>
</dbReference>
<keyword evidence="4" id="KW-0158">Chromosome</keyword>
<feature type="compositionally biased region" description="Basic and acidic residues" evidence="11">
    <location>
        <begin position="1135"/>
        <end position="1145"/>
    </location>
</feature>
<feature type="compositionally biased region" description="Low complexity" evidence="11">
    <location>
        <begin position="10"/>
        <end position="19"/>
    </location>
</feature>
<dbReference type="GO" id="GO:0006355">
    <property type="term" value="P:regulation of DNA-templated transcription"/>
    <property type="evidence" value="ECO:0007669"/>
    <property type="project" value="InterPro"/>
</dbReference>
<feature type="compositionally biased region" description="Low complexity" evidence="11">
    <location>
        <begin position="3679"/>
        <end position="3688"/>
    </location>
</feature>
<feature type="region of interest" description="Disordered" evidence="11">
    <location>
        <begin position="1997"/>
        <end position="2018"/>
    </location>
</feature>
<feature type="region of interest" description="Disordered" evidence="11">
    <location>
        <begin position="1730"/>
        <end position="1836"/>
    </location>
</feature>
<feature type="compositionally biased region" description="Basic and acidic residues" evidence="11">
    <location>
        <begin position="2710"/>
        <end position="2748"/>
    </location>
</feature>
<evidence type="ECO:0000259" key="15">
    <source>
        <dbReference type="PROSITE" id="PS51215"/>
    </source>
</evidence>
<feature type="compositionally biased region" description="Basic and acidic residues" evidence="11">
    <location>
        <begin position="946"/>
        <end position="964"/>
    </location>
</feature>
<feature type="region of interest" description="Disordered" evidence="11">
    <location>
        <begin position="2545"/>
        <end position="2799"/>
    </location>
</feature>
<feature type="region of interest" description="Disordered" evidence="11">
    <location>
        <begin position="2870"/>
        <end position="2900"/>
    </location>
</feature>
<dbReference type="InterPro" id="IPR001214">
    <property type="entry name" value="SET_dom"/>
</dbReference>
<feature type="domain" description="WW" evidence="12">
    <location>
        <begin position="4161"/>
        <end position="4194"/>
    </location>
</feature>
<keyword evidence="9" id="KW-0804">Transcription</keyword>
<dbReference type="InterPro" id="IPR036020">
    <property type="entry name" value="WW_dom_sf"/>
</dbReference>
<feature type="compositionally biased region" description="Basic and acidic residues" evidence="11">
    <location>
        <begin position="2545"/>
        <end position="2641"/>
    </location>
</feature>
<dbReference type="GeneID" id="111125710"/>
<feature type="compositionally biased region" description="Acidic residues" evidence="11">
    <location>
        <begin position="65"/>
        <end position="76"/>
    </location>
</feature>
<dbReference type="SMART" id="SM00508">
    <property type="entry name" value="PostSET"/>
    <property type="match status" value="1"/>
</dbReference>
<feature type="compositionally biased region" description="Acidic residues" evidence="11">
    <location>
        <begin position="3070"/>
        <end position="3087"/>
    </location>
</feature>
<evidence type="ECO:0000259" key="13">
    <source>
        <dbReference type="PROSITE" id="PS50280"/>
    </source>
</evidence>
<feature type="region of interest" description="Disordered" evidence="11">
    <location>
        <begin position="3643"/>
        <end position="3697"/>
    </location>
</feature>
<feature type="compositionally biased region" description="Basic and acidic residues" evidence="11">
    <location>
        <begin position="3854"/>
        <end position="3887"/>
    </location>
</feature>
<dbReference type="EC" id="2.1.1.359" evidence="3"/>
<feature type="compositionally biased region" description="Basic and acidic residues" evidence="11">
    <location>
        <begin position="3139"/>
        <end position="3155"/>
    </location>
</feature>
<keyword evidence="10" id="KW-0539">Nucleus</keyword>
<feature type="compositionally biased region" description="Basic residues" evidence="11">
    <location>
        <begin position="50"/>
        <end position="61"/>
    </location>
</feature>
<dbReference type="Pfam" id="PF00397">
    <property type="entry name" value="WW"/>
    <property type="match status" value="1"/>
</dbReference>
<evidence type="ECO:0000259" key="14">
    <source>
        <dbReference type="PROSITE" id="PS50868"/>
    </source>
</evidence>
<feature type="compositionally biased region" description="Polar residues" evidence="11">
    <location>
        <begin position="2299"/>
        <end position="2312"/>
    </location>
</feature>
<feature type="compositionally biased region" description="Basic and acidic residues" evidence="11">
    <location>
        <begin position="776"/>
        <end position="801"/>
    </location>
</feature>
<feature type="region of interest" description="Disordered" evidence="11">
    <location>
        <begin position="2122"/>
        <end position="2212"/>
    </location>
</feature>
<feature type="region of interest" description="Disordered" evidence="11">
    <location>
        <begin position="2245"/>
        <end position="2349"/>
    </location>
</feature>
<feature type="compositionally biased region" description="Low complexity" evidence="11">
    <location>
        <begin position="2187"/>
        <end position="2197"/>
    </location>
</feature>
<feature type="compositionally biased region" description="Basic and acidic residues" evidence="11">
    <location>
        <begin position="3766"/>
        <end position="3827"/>
    </location>
</feature>
<feature type="compositionally biased region" description="Basic and acidic residues" evidence="11">
    <location>
        <begin position="994"/>
        <end position="1008"/>
    </location>
</feature>
<dbReference type="PROSITE" id="PS50280">
    <property type="entry name" value="SET"/>
    <property type="match status" value="1"/>
</dbReference>
<dbReference type="SUPFAM" id="SSF82199">
    <property type="entry name" value="SET domain"/>
    <property type="match status" value="1"/>
</dbReference>
<feature type="compositionally biased region" description="Basic and acidic residues" evidence="11">
    <location>
        <begin position="907"/>
        <end position="921"/>
    </location>
</feature>
<dbReference type="PROSITE" id="PS51215">
    <property type="entry name" value="AWS"/>
    <property type="match status" value="1"/>
</dbReference>
<feature type="compositionally biased region" description="Basic and acidic residues" evidence="11">
    <location>
        <begin position="2782"/>
        <end position="2799"/>
    </location>
</feature>
<keyword evidence="6" id="KW-0808">Transferase</keyword>
<dbReference type="SUPFAM" id="SSF51045">
    <property type="entry name" value="WW domain"/>
    <property type="match status" value="1"/>
</dbReference>
<feature type="compositionally biased region" description="Basic and acidic residues" evidence="11">
    <location>
        <begin position="2439"/>
        <end position="2457"/>
    </location>
</feature>
<feature type="compositionally biased region" description="Polar residues" evidence="11">
    <location>
        <begin position="664"/>
        <end position="684"/>
    </location>
</feature>
<keyword evidence="5" id="KW-0489">Methyltransferase</keyword>
<evidence type="ECO:0000256" key="9">
    <source>
        <dbReference type="ARBA" id="ARBA00023163"/>
    </source>
</evidence>
<feature type="compositionally biased region" description="Basic and acidic residues" evidence="11">
    <location>
        <begin position="3735"/>
        <end position="3755"/>
    </location>
</feature>
<feature type="region of interest" description="Disordered" evidence="11">
    <location>
        <begin position="133"/>
        <end position="247"/>
    </location>
</feature>
<feature type="compositionally biased region" description="Pro residues" evidence="11">
    <location>
        <begin position="2128"/>
        <end position="2143"/>
    </location>
</feature>
<feature type="compositionally biased region" description="Basic and acidic residues" evidence="11">
    <location>
        <begin position="1750"/>
        <end position="1763"/>
    </location>
</feature>
<evidence type="ECO:0000256" key="10">
    <source>
        <dbReference type="ARBA" id="ARBA00023242"/>
    </source>
</evidence>
<feature type="compositionally biased region" description="Low complexity" evidence="11">
    <location>
        <begin position="3661"/>
        <end position="3672"/>
    </location>
</feature>
<dbReference type="Pfam" id="PF08236">
    <property type="entry name" value="SRI"/>
    <property type="match status" value="1"/>
</dbReference>
<evidence type="ECO:0000256" key="1">
    <source>
        <dbReference type="ARBA" id="ARBA00004123"/>
    </source>
</evidence>
<proteinExistence type="predicted"/>
<feature type="region of interest" description="Disordered" evidence="11">
    <location>
        <begin position="1919"/>
        <end position="1949"/>
    </location>
</feature>
<feature type="compositionally biased region" description="Basic and acidic residues" evidence="11">
    <location>
        <begin position="1245"/>
        <end position="1270"/>
    </location>
</feature>
<evidence type="ECO:0000313" key="16">
    <source>
        <dbReference type="Proteomes" id="UP000694844"/>
    </source>
</evidence>
<feature type="compositionally biased region" description="Low complexity" evidence="11">
    <location>
        <begin position="1503"/>
        <end position="1513"/>
    </location>
</feature>
<evidence type="ECO:0000256" key="8">
    <source>
        <dbReference type="ARBA" id="ARBA00023015"/>
    </source>
</evidence>
<feature type="compositionally biased region" description="Basic and acidic residues" evidence="11">
    <location>
        <begin position="461"/>
        <end position="488"/>
    </location>
</feature>
<feature type="compositionally biased region" description="Basic and acidic residues" evidence="11">
    <location>
        <begin position="1796"/>
        <end position="1809"/>
    </location>
</feature>
<feature type="compositionally biased region" description="Basic and acidic residues" evidence="11">
    <location>
        <begin position="570"/>
        <end position="600"/>
    </location>
</feature>
<feature type="compositionally biased region" description="Polar residues" evidence="11">
    <location>
        <begin position="1771"/>
        <end position="1795"/>
    </location>
</feature>
<feature type="region of interest" description="Disordered" evidence="11">
    <location>
        <begin position="3009"/>
        <end position="3189"/>
    </location>
</feature>
<feature type="domain" description="AWS" evidence="15">
    <location>
        <begin position="3279"/>
        <end position="3332"/>
    </location>
</feature>
<dbReference type="InterPro" id="IPR001202">
    <property type="entry name" value="WW_dom"/>
</dbReference>
<protein>
    <recommendedName>
        <fullName evidence="3">[histone H3]-lysine(36) N-trimethyltransferase</fullName>
        <ecNumber evidence="3">2.1.1.359</ecNumber>
    </recommendedName>
</protein>
<feature type="domain" description="SET" evidence="13">
    <location>
        <begin position="3334"/>
        <end position="3451"/>
    </location>
</feature>
<dbReference type="Gene3D" id="2.170.270.10">
    <property type="entry name" value="SET domain"/>
    <property type="match status" value="1"/>
</dbReference>
<evidence type="ECO:0000256" key="5">
    <source>
        <dbReference type="ARBA" id="ARBA00022603"/>
    </source>
</evidence>
<feature type="compositionally biased region" description="Basic and acidic residues" evidence="11">
    <location>
        <begin position="1103"/>
        <end position="1112"/>
    </location>
</feature>
<feature type="region of interest" description="Disordered" evidence="11">
    <location>
        <begin position="2367"/>
        <end position="2524"/>
    </location>
</feature>
<feature type="compositionally biased region" description="Pro residues" evidence="11">
    <location>
        <begin position="340"/>
        <end position="356"/>
    </location>
</feature>
<accession>A0A8B8DBR5</accession>
<dbReference type="RefSeq" id="XP_022325473.1">
    <property type="nucleotide sequence ID" value="XM_022469765.1"/>
</dbReference>
<comment type="subcellular location">
    <subcellularLocation>
        <location evidence="2">Chromosome</location>
    </subcellularLocation>
    <subcellularLocation>
        <location evidence="1">Nucleus</location>
    </subcellularLocation>
</comment>
<feature type="region of interest" description="Disordered" evidence="11">
    <location>
        <begin position="277"/>
        <end position="370"/>
    </location>
</feature>
<dbReference type="PANTHER" id="PTHR46711:SF1">
    <property type="entry name" value="HISTONE-LYSINE N-METHYLTRANSFERASE SETD2"/>
    <property type="match status" value="1"/>
</dbReference>
<feature type="compositionally biased region" description="Basic and acidic residues" evidence="11">
    <location>
        <begin position="1393"/>
        <end position="1430"/>
    </location>
</feature>
<feature type="compositionally biased region" description="Basic and acidic residues" evidence="11">
    <location>
        <begin position="608"/>
        <end position="648"/>
    </location>
</feature>
<evidence type="ECO:0000256" key="11">
    <source>
        <dbReference type="SAM" id="MobiDB-lite"/>
    </source>
</evidence>
<dbReference type="SMART" id="SM00570">
    <property type="entry name" value="AWS"/>
    <property type="match status" value="1"/>
</dbReference>
<feature type="compositionally biased region" description="Basic residues" evidence="11">
    <location>
        <begin position="1292"/>
        <end position="1301"/>
    </location>
</feature>
<feature type="compositionally biased region" description="Basic and acidic residues" evidence="11">
    <location>
        <begin position="1325"/>
        <end position="1339"/>
    </location>
</feature>
<dbReference type="PANTHER" id="PTHR46711">
    <property type="entry name" value="HISTONE-LYSINE N-METHYLTRANSFERASE SETD2"/>
    <property type="match status" value="1"/>
</dbReference>
<dbReference type="InterPro" id="IPR013257">
    <property type="entry name" value="SRI"/>
</dbReference>
<dbReference type="Pfam" id="PF17907">
    <property type="entry name" value="AWS"/>
    <property type="match status" value="1"/>
</dbReference>
<dbReference type="Gene3D" id="1.10.1740.100">
    <property type="entry name" value="Set2, Rpb1 interacting domain"/>
    <property type="match status" value="1"/>
</dbReference>
<feature type="compositionally biased region" description="Basic residues" evidence="11">
    <location>
        <begin position="158"/>
        <end position="175"/>
    </location>
</feature>
<feature type="domain" description="Post-SET" evidence="14">
    <location>
        <begin position="3458"/>
        <end position="3474"/>
    </location>
</feature>
<dbReference type="InterPro" id="IPR003616">
    <property type="entry name" value="Post-SET_dom"/>
</dbReference>
<dbReference type="SMART" id="SM00456">
    <property type="entry name" value="WW"/>
    <property type="match status" value="1"/>
</dbReference>
<dbReference type="CDD" id="cd19172">
    <property type="entry name" value="SET_SETD2"/>
    <property type="match status" value="1"/>
</dbReference>
<feature type="compositionally biased region" description="Pro residues" evidence="11">
    <location>
        <begin position="311"/>
        <end position="331"/>
    </location>
</feature>
<dbReference type="OrthoDB" id="422362at2759"/>
<evidence type="ECO:0000256" key="6">
    <source>
        <dbReference type="ARBA" id="ARBA00022679"/>
    </source>
</evidence>
<keyword evidence="8" id="KW-0805">Transcription regulation</keyword>
<keyword evidence="7" id="KW-0949">S-adenosyl-L-methionine</keyword>
<feature type="compositionally biased region" description="Basic residues" evidence="11">
    <location>
        <begin position="1067"/>
        <end position="1079"/>
    </location>
</feature>
<dbReference type="GO" id="GO:0140955">
    <property type="term" value="F:histone H3K36 trimethyltransferase activity"/>
    <property type="evidence" value="ECO:0007669"/>
    <property type="project" value="UniProtKB-EC"/>
</dbReference>
<feature type="compositionally biased region" description="Basic and acidic residues" evidence="11">
    <location>
        <begin position="1049"/>
        <end position="1065"/>
    </location>
</feature>
<dbReference type="Pfam" id="PF00856">
    <property type="entry name" value="SET"/>
    <property type="match status" value="1"/>
</dbReference>
<feature type="region of interest" description="Disordered" evidence="11">
    <location>
        <begin position="1"/>
        <end position="20"/>
    </location>
</feature>
<feature type="compositionally biased region" description="Basic and acidic residues" evidence="11">
    <location>
        <begin position="1280"/>
        <end position="1291"/>
    </location>
</feature>
<feature type="compositionally biased region" description="Basic and acidic residues" evidence="11">
    <location>
        <begin position="2394"/>
        <end position="2407"/>
    </location>
</feature>